<reference evidence="2" key="1">
    <citation type="journal article" date="2023" name="Genome Biol. Evol.">
        <title>First Whole Genome Sequence and Flow Cytometry Genome Size Data for the Lichen-Forming Fungus Ramalina farinacea (Ascomycota).</title>
        <authorList>
            <person name="Llewellyn T."/>
            <person name="Mian S."/>
            <person name="Hill R."/>
            <person name="Leitch I.J."/>
            <person name="Gaya E."/>
        </authorList>
    </citation>
    <scope>NUCLEOTIDE SEQUENCE</scope>
    <source>
        <strain evidence="2">LIQ254RAFAR</strain>
    </source>
</reference>
<gene>
    <name evidence="2" type="ORF">OHK93_007372</name>
</gene>
<dbReference type="AlphaFoldDB" id="A0AA43QKC7"/>
<evidence type="ECO:0000313" key="3">
    <source>
        <dbReference type="Proteomes" id="UP001161017"/>
    </source>
</evidence>
<dbReference type="Gene3D" id="3.40.47.10">
    <property type="match status" value="1"/>
</dbReference>
<dbReference type="InterPro" id="IPR014030">
    <property type="entry name" value="Ketoacyl_synth_N"/>
</dbReference>
<organism evidence="2 3">
    <name type="scientific">Ramalina farinacea</name>
    <dbReference type="NCBI Taxonomy" id="258253"/>
    <lineage>
        <taxon>Eukaryota</taxon>
        <taxon>Fungi</taxon>
        <taxon>Dikarya</taxon>
        <taxon>Ascomycota</taxon>
        <taxon>Pezizomycotina</taxon>
        <taxon>Lecanoromycetes</taxon>
        <taxon>OSLEUM clade</taxon>
        <taxon>Lecanoromycetidae</taxon>
        <taxon>Lecanorales</taxon>
        <taxon>Lecanorineae</taxon>
        <taxon>Ramalinaceae</taxon>
        <taxon>Ramalina</taxon>
    </lineage>
</organism>
<evidence type="ECO:0000259" key="1">
    <source>
        <dbReference type="Pfam" id="PF00109"/>
    </source>
</evidence>
<dbReference type="Proteomes" id="UP001161017">
    <property type="component" value="Unassembled WGS sequence"/>
</dbReference>
<dbReference type="PANTHER" id="PTHR43775:SF29">
    <property type="entry name" value="ASPERFURANONE POLYKETIDE SYNTHASE AFOG-RELATED"/>
    <property type="match status" value="1"/>
</dbReference>
<dbReference type="InterPro" id="IPR016039">
    <property type="entry name" value="Thiolase-like"/>
</dbReference>
<keyword evidence="3" id="KW-1185">Reference proteome</keyword>
<dbReference type="GO" id="GO:0044550">
    <property type="term" value="P:secondary metabolite biosynthetic process"/>
    <property type="evidence" value="ECO:0007669"/>
    <property type="project" value="TreeGrafter"/>
</dbReference>
<name>A0AA43QKC7_9LECA</name>
<protein>
    <recommendedName>
        <fullName evidence="1">Beta-ketoacyl synthase-like N-terminal domain-containing protein</fullName>
    </recommendedName>
</protein>
<proteinExistence type="predicted"/>
<dbReference type="GO" id="GO:0004312">
    <property type="term" value="F:fatty acid synthase activity"/>
    <property type="evidence" value="ECO:0007669"/>
    <property type="project" value="TreeGrafter"/>
</dbReference>
<dbReference type="Pfam" id="PF00109">
    <property type="entry name" value="ketoacyl-synt"/>
    <property type="match status" value="1"/>
</dbReference>
<comment type="caution">
    <text evidence="2">The sequence shown here is derived from an EMBL/GenBank/DDBJ whole genome shotgun (WGS) entry which is preliminary data.</text>
</comment>
<dbReference type="InterPro" id="IPR050091">
    <property type="entry name" value="PKS_NRPS_Biosynth_Enz"/>
</dbReference>
<sequence length="147" mass="16147">MATNGKSRAASQPIAIVGMACRFPGDATSPSKLWDLCAAGRDGWSTIPHDRFDVKSFYDADDEKIGRVGRVQAEIVKSHVLGGHFLKDDVARFDAGFFNLPTDVSSVSGRPAEPLMRELNTFVNFKQAMDPQIRILLENVYEATEDG</sequence>
<dbReference type="PROSITE" id="PS51257">
    <property type="entry name" value="PROKAR_LIPOPROTEIN"/>
    <property type="match status" value="1"/>
</dbReference>
<dbReference type="SUPFAM" id="SSF53901">
    <property type="entry name" value="Thiolase-like"/>
    <property type="match status" value="1"/>
</dbReference>
<dbReference type="EMBL" id="JAPUFD010000007">
    <property type="protein sequence ID" value="MDI1488098.1"/>
    <property type="molecule type" value="Genomic_DNA"/>
</dbReference>
<feature type="domain" description="Beta-ketoacyl synthase-like N-terminal" evidence="1">
    <location>
        <begin position="12"/>
        <end position="101"/>
    </location>
</feature>
<evidence type="ECO:0000313" key="2">
    <source>
        <dbReference type="EMBL" id="MDI1488098.1"/>
    </source>
</evidence>
<dbReference type="GO" id="GO:0006633">
    <property type="term" value="P:fatty acid biosynthetic process"/>
    <property type="evidence" value="ECO:0007669"/>
    <property type="project" value="TreeGrafter"/>
</dbReference>
<accession>A0AA43QKC7</accession>
<dbReference type="PANTHER" id="PTHR43775">
    <property type="entry name" value="FATTY ACID SYNTHASE"/>
    <property type="match status" value="1"/>
</dbReference>